<evidence type="ECO:0000259" key="1">
    <source>
        <dbReference type="Pfam" id="PF02661"/>
    </source>
</evidence>
<feature type="domain" description="Fido" evidence="1">
    <location>
        <begin position="34"/>
        <end position="68"/>
    </location>
</feature>
<dbReference type="EMBL" id="BARS01004914">
    <property type="protein sequence ID" value="GAF84723.1"/>
    <property type="molecule type" value="Genomic_DNA"/>
</dbReference>
<dbReference type="Gene3D" id="1.20.120.1870">
    <property type="entry name" value="Fic/DOC protein, Fido domain"/>
    <property type="match status" value="1"/>
</dbReference>
<dbReference type="InterPro" id="IPR003812">
    <property type="entry name" value="Fido"/>
</dbReference>
<evidence type="ECO:0000313" key="2">
    <source>
        <dbReference type="EMBL" id="GAF84723.1"/>
    </source>
</evidence>
<proteinExistence type="predicted"/>
<reference evidence="2" key="1">
    <citation type="journal article" date="2014" name="Front. Microbiol.">
        <title>High frequency of phylogenetically diverse reductive dehalogenase-homologous genes in deep subseafloor sedimentary metagenomes.</title>
        <authorList>
            <person name="Kawai M."/>
            <person name="Futagami T."/>
            <person name="Toyoda A."/>
            <person name="Takaki Y."/>
            <person name="Nishi S."/>
            <person name="Hori S."/>
            <person name="Arai W."/>
            <person name="Tsubouchi T."/>
            <person name="Morono Y."/>
            <person name="Uchiyama I."/>
            <person name="Ito T."/>
            <person name="Fujiyama A."/>
            <person name="Inagaki F."/>
            <person name="Takami H."/>
        </authorList>
    </citation>
    <scope>NUCLEOTIDE SEQUENCE</scope>
    <source>
        <strain evidence="2">Expedition CK06-06</strain>
    </source>
</reference>
<accession>X0SU56</accession>
<comment type="caution">
    <text evidence="2">The sequence shown here is derived from an EMBL/GenBank/DDBJ whole genome shotgun (WGS) entry which is preliminary data.</text>
</comment>
<gene>
    <name evidence="2" type="ORF">S01H1_09617</name>
</gene>
<dbReference type="AlphaFoldDB" id="X0SU56"/>
<dbReference type="InterPro" id="IPR053737">
    <property type="entry name" value="Type_II_TA_Toxin"/>
</dbReference>
<dbReference type="Pfam" id="PF02661">
    <property type="entry name" value="Fic"/>
    <property type="match status" value="1"/>
</dbReference>
<name>X0SU56_9ZZZZ</name>
<sequence length="109" mass="12317">MFIEKDVINLNKLFSNGIIRNKGSLSFALSSIKNKGSLEQLSYLARAVITDHVFEDGNKRTAAVLIIAYFTEFEIGFDKERITKAVLDIAAKNITNIAKIRRMIKNVIR</sequence>
<organism evidence="2">
    <name type="scientific">marine sediment metagenome</name>
    <dbReference type="NCBI Taxonomy" id="412755"/>
    <lineage>
        <taxon>unclassified sequences</taxon>
        <taxon>metagenomes</taxon>
        <taxon>ecological metagenomes</taxon>
    </lineage>
</organism>
<protein>
    <recommendedName>
        <fullName evidence="1">Fido domain-containing protein</fullName>
    </recommendedName>
</protein>